<name>A0A9X2FJD4_9LACO</name>
<evidence type="ECO:0000313" key="2">
    <source>
        <dbReference type="EMBL" id="MCP0885713.1"/>
    </source>
</evidence>
<dbReference type="InterPro" id="IPR025668">
    <property type="entry name" value="Tnp_DDE_dom"/>
</dbReference>
<feature type="domain" description="Transposase DDE" evidence="1">
    <location>
        <begin position="4"/>
        <end position="67"/>
    </location>
</feature>
<keyword evidence="3" id="KW-1185">Reference proteome</keyword>
<accession>A0A9X2FJD4</accession>
<feature type="non-terminal residue" evidence="2">
    <location>
        <position position="1"/>
    </location>
</feature>
<dbReference type="Pfam" id="PF13751">
    <property type="entry name" value="DDE_Tnp_1_6"/>
    <property type="match status" value="1"/>
</dbReference>
<proteinExistence type="predicted"/>
<comment type="caution">
    <text evidence="2">The sequence shown here is derived from an EMBL/GenBank/DDBJ whole genome shotgun (WGS) entry which is preliminary data.</text>
</comment>
<protein>
    <submittedName>
        <fullName evidence="2">Transposase</fullName>
    </submittedName>
</protein>
<dbReference type="RefSeq" id="WP_253358308.1">
    <property type="nucleotide sequence ID" value="NZ_JAIULA010000001.1"/>
</dbReference>
<organism evidence="2 3">
    <name type="scientific">Ligilactobacillus ubinensis</name>
    <dbReference type="NCBI Taxonomy" id="2876789"/>
    <lineage>
        <taxon>Bacteria</taxon>
        <taxon>Bacillati</taxon>
        <taxon>Bacillota</taxon>
        <taxon>Bacilli</taxon>
        <taxon>Lactobacillales</taxon>
        <taxon>Lactobacillaceae</taxon>
        <taxon>Ligilactobacillus</taxon>
    </lineage>
</organism>
<dbReference type="AlphaFoldDB" id="A0A9X2FJD4"/>
<evidence type="ECO:0000259" key="1">
    <source>
        <dbReference type="Pfam" id="PF13751"/>
    </source>
</evidence>
<sequence>YFKAKQRTLLSAPATGRIYAQRKIDIEPVFGRMKASLHFNRFSVRGFEKVTKETGLVVMALNILKLVTLGIKLKEQNLKQIERETQIRFLALFICVETSYVTAS</sequence>
<dbReference type="EMBL" id="JAIULA010000001">
    <property type="protein sequence ID" value="MCP0885713.1"/>
    <property type="molecule type" value="Genomic_DNA"/>
</dbReference>
<evidence type="ECO:0000313" key="3">
    <source>
        <dbReference type="Proteomes" id="UP001139006"/>
    </source>
</evidence>
<reference evidence="2 3" key="1">
    <citation type="journal article" date="2023" name="Int. J. Syst. Evol. Microbiol.">
        <title>Ligilactobacillus ubinensis sp. nov., a novel species isolated from the wild ferment of a durian fruit (Durio zibethinus).</title>
        <authorList>
            <person name="Heng Y.C."/>
            <person name="Menon N."/>
            <person name="Chen B."/>
            <person name="Loo B.Z.L."/>
            <person name="Wong G.W.J."/>
            <person name="Lim A.C.H."/>
            <person name="Silvaraju S."/>
            <person name="Kittelmann S."/>
        </authorList>
    </citation>
    <scope>NUCLEOTIDE SEQUENCE [LARGE SCALE GENOMIC DNA]</scope>
    <source>
        <strain evidence="2 3">WILCCON 0076</strain>
    </source>
</reference>
<dbReference type="Proteomes" id="UP001139006">
    <property type="component" value="Unassembled WGS sequence"/>
</dbReference>
<gene>
    <name evidence="2" type="ORF">LB941_00005</name>
</gene>